<protein>
    <submittedName>
        <fullName evidence="1">Uncharacterized protein</fullName>
    </submittedName>
</protein>
<sequence length="81" mass="8677">MTVTRKLFTPSDQPSIKSVAAALPNTSRSISPPGVSQVGEDETIADAKPSKALNGTEQDVITLTQRSTSLLWKLLLVPKPF</sequence>
<accession>A0A8H7RG17</accession>
<dbReference type="Proteomes" id="UP000650833">
    <property type="component" value="Unassembled WGS sequence"/>
</dbReference>
<comment type="caution">
    <text evidence="1">The sequence shown here is derived from an EMBL/GenBank/DDBJ whole genome shotgun (WGS) entry which is preliminary data.</text>
</comment>
<evidence type="ECO:0000313" key="2">
    <source>
        <dbReference type="Proteomes" id="UP000650833"/>
    </source>
</evidence>
<name>A0A8H7RG17_9FUNG</name>
<proteinExistence type="predicted"/>
<keyword evidence="2" id="KW-1185">Reference proteome</keyword>
<evidence type="ECO:0000313" key="1">
    <source>
        <dbReference type="EMBL" id="KAG2209023.1"/>
    </source>
</evidence>
<organism evidence="1 2">
    <name type="scientific">Mucor plumbeus</name>
    <dbReference type="NCBI Taxonomy" id="97098"/>
    <lineage>
        <taxon>Eukaryota</taxon>
        <taxon>Fungi</taxon>
        <taxon>Fungi incertae sedis</taxon>
        <taxon>Mucoromycota</taxon>
        <taxon>Mucoromycotina</taxon>
        <taxon>Mucoromycetes</taxon>
        <taxon>Mucorales</taxon>
        <taxon>Mucorineae</taxon>
        <taxon>Mucoraceae</taxon>
        <taxon>Mucor</taxon>
    </lineage>
</organism>
<dbReference type="EMBL" id="JAEPRC010000104">
    <property type="protein sequence ID" value="KAG2209023.1"/>
    <property type="molecule type" value="Genomic_DNA"/>
</dbReference>
<gene>
    <name evidence="1" type="ORF">INT46_000793</name>
</gene>
<reference evidence="1" key="1">
    <citation type="submission" date="2020-12" db="EMBL/GenBank/DDBJ databases">
        <title>Metabolic potential, ecology and presence of endohyphal bacteria is reflected in genomic diversity of Mucoromycotina.</title>
        <authorList>
            <person name="Muszewska A."/>
            <person name="Okrasinska A."/>
            <person name="Steczkiewicz K."/>
            <person name="Drgas O."/>
            <person name="Orlowska M."/>
            <person name="Perlinska-Lenart U."/>
            <person name="Aleksandrzak-Piekarczyk T."/>
            <person name="Szatraj K."/>
            <person name="Zielenkiewicz U."/>
            <person name="Pilsyk S."/>
            <person name="Malc E."/>
            <person name="Mieczkowski P."/>
            <person name="Kruszewska J.S."/>
            <person name="Biernat P."/>
            <person name="Pawlowska J."/>
        </authorList>
    </citation>
    <scope>NUCLEOTIDE SEQUENCE</scope>
    <source>
        <strain evidence="1">CBS 226.32</strain>
    </source>
</reference>
<dbReference type="AlphaFoldDB" id="A0A8H7RG17"/>